<accession>A0A1B9F6E2</accession>
<dbReference type="PANTHER" id="PTHR47396:SF1">
    <property type="entry name" value="ATP-DEPENDENT HELICASE IRC3-RELATED"/>
    <property type="match status" value="1"/>
</dbReference>
<feature type="domain" description="Helicase/UvrB N-terminal" evidence="1">
    <location>
        <begin position="100"/>
        <end position="271"/>
    </location>
</feature>
<comment type="caution">
    <text evidence="2">The sequence shown here is derived from an EMBL/GenBank/DDBJ whole genome shotgun (WGS) entry which is preliminary data.</text>
</comment>
<proteinExistence type="predicted"/>
<keyword evidence="2" id="KW-0347">Helicase</keyword>
<keyword evidence="3" id="KW-1185">Reference proteome</keyword>
<dbReference type="EMBL" id="MAGO01000005">
    <property type="protein sequence ID" value="OCC15404.1"/>
    <property type="molecule type" value="Genomic_DNA"/>
</dbReference>
<dbReference type="NCBIfam" id="NF046055">
    <property type="entry name" value="restr_BPTD_3080"/>
    <property type="match status" value="1"/>
</dbReference>
<dbReference type="GO" id="GO:0004386">
    <property type="term" value="F:helicase activity"/>
    <property type="evidence" value="ECO:0007669"/>
    <property type="project" value="UniProtKB-KW"/>
</dbReference>
<dbReference type="GO" id="GO:0005524">
    <property type="term" value="F:ATP binding"/>
    <property type="evidence" value="ECO:0007669"/>
    <property type="project" value="InterPro"/>
</dbReference>
<protein>
    <submittedName>
        <fullName evidence="2">Type III restriction-modification enzyme, helicase subunit</fullName>
    </submittedName>
</protein>
<name>A0A1B9F6E2_9BACT</name>
<dbReference type="InterPro" id="IPR006935">
    <property type="entry name" value="Helicase/UvrB_N"/>
</dbReference>
<dbReference type="RefSeq" id="WP_067617438.1">
    <property type="nucleotide sequence ID" value="NZ_MAGO01000005.1"/>
</dbReference>
<dbReference type="AlphaFoldDB" id="A0A1B9F6E2"/>
<keyword evidence="2" id="KW-0067">ATP-binding</keyword>
<dbReference type="Proteomes" id="UP000093080">
    <property type="component" value="Unassembled WGS sequence"/>
</dbReference>
<dbReference type="OrthoDB" id="9803459at2"/>
<evidence type="ECO:0000313" key="3">
    <source>
        <dbReference type="Proteomes" id="UP000093080"/>
    </source>
</evidence>
<keyword evidence="2" id="KW-0547">Nucleotide-binding</keyword>
<sequence>MARIESLIINSPYERPEKHWRQKPDGTLELVNERRPAGYEIFDPRTNTRRVEELELVNRIRKRVEDWRNDGYPGITGITRRLLEHWHDQNAREYPFYFCQLEAIETLIWWVEAQKQYKQGIEIPGDGGPWERLCNKMATGTGKTALMALIITWQVLNSVTYPKRKEFSRAIFIVAPGLTVKERLQVLQPGNPDNYYDAFELCPSEALRQRLNRAEIVIENWHTLMPLNEQKKSVVKKGPESDEAFTRRVLGKLASYRNIVVINDEAHHAYRIPAELKRKRQAGLSKEEQEQATRWIEGLDRIHRTRGILRCFDLSATPFTPTGKRNVEHALFSWIVSDFGLNDAIEAGLVKTPCVVVRDDAVPDARTYRSKLYHLYNNQEVKDDLKGKAEPHEPLPDLVQKAYTILAADWREALKRWKERGHAVPPVLLTVCNRTETAARIEHYFDHGDCHFPELHAPEKTLKVDSTILKKAEIGESVRGNKDYEERLKLIVSSANIPATRKKRLLSLKTEELLREIVDTVGKPGQAGCGLQNVISVAMLSEGWDAKNVTHILGLRAFTSQLLCEQVIGRGLRRVSYERDENGLFKPEYVNVFGVPLSIFHDVGDEGEPPPPPEPSVCVETLPERKDYEITWPVILRIETVVRPVLKIDWSRVEPLEIDPANTPVSAEIAPAMGGATDLTKAVTIDLEKLPDEFRLQRVIFQAARKEFEQIYSKNFKGNKEFLVFQLIKITEEFINSDKLHIPSLFHHDSGRKRILLALNVDKLVHHLVRHIREQNEERTELVFDIERPIGSTADMRPWYTRKPCHPTVKSQISHVVFDSTWEATEAYILEHSDLVHAYAKNDHLGFYILYLFNGKVRKFFPDFLIKLKNGKTLVLEVKGQDSEQNKYKRQELDKWVKAVNKHGGFGEWCWDVSFSPSDIRGILERHGR</sequence>
<dbReference type="GO" id="GO:0005829">
    <property type="term" value="C:cytosol"/>
    <property type="evidence" value="ECO:0007669"/>
    <property type="project" value="TreeGrafter"/>
</dbReference>
<dbReference type="InterPro" id="IPR050742">
    <property type="entry name" value="Helicase_Restrict-Modif_Enz"/>
</dbReference>
<dbReference type="PANTHER" id="PTHR47396">
    <property type="entry name" value="TYPE I RESTRICTION ENZYME ECOKI R PROTEIN"/>
    <property type="match status" value="1"/>
</dbReference>
<keyword evidence="2" id="KW-0378">Hydrolase</keyword>
<evidence type="ECO:0000313" key="2">
    <source>
        <dbReference type="EMBL" id="OCC15404.1"/>
    </source>
</evidence>
<dbReference type="GO" id="GO:0003677">
    <property type="term" value="F:DNA binding"/>
    <property type="evidence" value="ECO:0007669"/>
    <property type="project" value="InterPro"/>
</dbReference>
<dbReference type="Gene3D" id="3.40.50.300">
    <property type="entry name" value="P-loop containing nucleotide triphosphate hydrolases"/>
    <property type="match status" value="2"/>
</dbReference>
<dbReference type="GO" id="GO:0016787">
    <property type="term" value="F:hydrolase activity"/>
    <property type="evidence" value="ECO:0007669"/>
    <property type="project" value="InterPro"/>
</dbReference>
<reference evidence="2 3" key="1">
    <citation type="submission" date="2016-06" db="EMBL/GenBank/DDBJ databases">
        <title>Respiratory ammonification of nitrate coupled to the oxidation of elemental sulfur in deep-sea autotrophic thermophilic bacteria.</title>
        <authorList>
            <person name="Slobodkina G.B."/>
            <person name="Mardanov A.V."/>
            <person name="Ravin N.V."/>
            <person name="Frolova A.A."/>
            <person name="Viryasiv M.B."/>
            <person name="Chernyh N.A."/>
            <person name="Bonch-Osmolovskaya E.A."/>
            <person name="Slobodkin A.I."/>
        </authorList>
    </citation>
    <scope>NUCLEOTIDE SEQUENCE [LARGE SCALE GENOMIC DNA]</scope>
    <source>
        <strain evidence="2 3">S69</strain>
    </source>
</reference>
<evidence type="ECO:0000259" key="1">
    <source>
        <dbReference type="Pfam" id="PF04851"/>
    </source>
</evidence>
<dbReference type="PATRIC" id="fig|1156395.6.peg.1166"/>
<dbReference type="SUPFAM" id="SSF52540">
    <property type="entry name" value="P-loop containing nucleoside triphosphate hydrolases"/>
    <property type="match status" value="1"/>
</dbReference>
<dbReference type="Pfam" id="PF04851">
    <property type="entry name" value="ResIII"/>
    <property type="match status" value="1"/>
</dbReference>
<organism evidence="2 3">
    <name type="scientific">Dissulfuribacter thermophilus</name>
    <dbReference type="NCBI Taxonomy" id="1156395"/>
    <lineage>
        <taxon>Bacteria</taxon>
        <taxon>Pseudomonadati</taxon>
        <taxon>Thermodesulfobacteriota</taxon>
        <taxon>Dissulfuribacteria</taxon>
        <taxon>Dissulfuribacterales</taxon>
        <taxon>Dissulfuribacteraceae</taxon>
        <taxon>Dissulfuribacter</taxon>
    </lineage>
</organism>
<gene>
    <name evidence="2" type="ORF">DBT_1151</name>
</gene>
<dbReference type="InterPro" id="IPR027417">
    <property type="entry name" value="P-loop_NTPase"/>
</dbReference>
<dbReference type="STRING" id="1156395.DBT_1151"/>